<dbReference type="RefSeq" id="WP_160795194.1">
    <property type="nucleotide sequence ID" value="NZ_WSSB01000003.1"/>
</dbReference>
<comment type="caution">
    <text evidence="2">The sequence shown here is derived from an EMBL/GenBank/DDBJ whole genome shotgun (WGS) entry which is preliminary data.</text>
</comment>
<dbReference type="CDD" id="cd00077">
    <property type="entry name" value="HDc"/>
    <property type="match status" value="1"/>
</dbReference>
<protein>
    <submittedName>
        <fullName evidence="2">HD domain-containing protein</fullName>
    </submittedName>
</protein>
<evidence type="ECO:0000313" key="3">
    <source>
        <dbReference type="Proteomes" id="UP000467214"/>
    </source>
</evidence>
<feature type="domain" description="HD-GYP" evidence="1">
    <location>
        <begin position="118"/>
        <end position="312"/>
    </location>
</feature>
<dbReference type="EMBL" id="WSSB01000003">
    <property type="protein sequence ID" value="MXR36262.1"/>
    <property type="molecule type" value="Genomic_DNA"/>
</dbReference>
<dbReference type="GO" id="GO:0008081">
    <property type="term" value="F:phosphoric diester hydrolase activity"/>
    <property type="evidence" value="ECO:0007669"/>
    <property type="project" value="UniProtKB-ARBA"/>
</dbReference>
<keyword evidence="3" id="KW-1185">Reference proteome</keyword>
<evidence type="ECO:0000259" key="1">
    <source>
        <dbReference type="PROSITE" id="PS51832"/>
    </source>
</evidence>
<organism evidence="2 3">
    <name type="scientific">Craterilacuibacter sinensis</name>
    <dbReference type="NCBI Taxonomy" id="2686017"/>
    <lineage>
        <taxon>Bacteria</taxon>
        <taxon>Pseudomonadati</taxon>
        <taxon>Pseudomonadota</taxon>
        <taxon>Betaproteobacteria</taxon>
        <taxon>Neisseriales</taxon>
        <taxon>Neisseriaceae</taxon>
        <taxon>Craterilacuibacter</taxon>
    </lineage>
</organism>
<dbReference type="InterPro" id="IPR037522">
    <property type="entry name" value="HD_GYP_dom"/>
</dbReference>
<dbReference type="InterPro" id="IPR003607">
    <property type="entry name" value="HD/PDEase_dom"/>
</dbReference>
<dbReference type="SUPFAM" id="SSF109604">
    <property type="entry name" value="HD-domain/PDEase-like"/>
    <property type="match status" value="1"/>
</dbReference>
<accession>A0A845BJ94</accession>
<dbReference type="Pfam" id="PF13487">
    <property type="entry name" value="HD_5"/>
    <property type="match status" value="1"/>
</dbReference>
<dbReference type="Proteomes" id="UP000467214">
    <property type="component" value="Unassembled WGS sequence"/>
</dbReference>
<dbReference type="PANTHER" id="PTHR43155">
    <property type="entry name" value="CYCLIC DI-GMP PHOSPHODIESTERASE PA4108-RELATED"/>
    <property type="match status" value="1"/>
</dbReference>
<proteinExistence type="predicted"/>
<dbReference type="AlphaFoldDB" id="A0A845BJ94"/>
<dbReference type="PANTHER" id="PTHR43155:SF2">
    <property type="entry name" value="CYCLIC DI-GMP PHOSPHODIESTERASE PA4108"/>
    <property type="match status" value="1"/>
</dbReference>
<sequence>MEQASSNKLLESAVKVGEALPFNMYAQNGMLLLGRGHYVLTDAQRARLLLHAAAQTGQTGEVPAPPPAQARPEAREINPFEELLHAAKRLDYLQQQALQLPDFTARVRKLAAELADLAAFMPDAMIAALLLAPVIRYSATHSVHVAILLALISRRLELPEAEANTLLCAALTMNIAIAPLMDSLHSQEARLRPEQREQIAIHPVLGSAILRAAGVTDEHWHTLVQSHHEQWDGSGYPLGLLRPDIPTQAHLIHLADLTAAKLTPRSYRQALLSQQALAQIFRDRETLLDAQYTALLVKEMGIYPPGSFVRLVNGEIAVVVARRDKVNEPYVAALRKEDQAPYAAPLLRETRLAQFAVSTSVSASCAGVRTAYLASLWRCRRED</sequence>
<dbReference type="PROSITE" id="PS51832">
    <property type="entry name" value="HD_GYP"/>
    <property type="match status" value="1"/>
</dbReference>
<dbReference type="Gene3D" id="1.10.3210.10">
    <property type="entry name" value="Hypothetical protein af1432"/>
    <property type="match status" value="1"/>
</dbReference>
<name>A0A845BJ94_9NEIS</name>
<reference evidence="2 3" key="1">
    <citation type="submission" date="2019-12" db="EMBL/GenBank/DDBJ databases">
        <title>Neisseriaceae gen. nov. sp. Genome sequencing and assembly.</title>
        <authorList>
            <person name="Liu Z."/>
            <person name="Li A."/>
        </authorList>
    </citation>
    <scope>NUCLEOTIDE SEQUENCE [LARGE SCALE GENOMIC DNA]</scope>
    <source>
        <strain evidence="2 3">B2N2-7</strain>
    </source>
</reference>
<gene>
    <name evidence="2" type="ORF">GQF02_04650</name>
</gene>
<evidence type="ECO:0000313" key="2">
    <source>
        <dbReference type="EMBL" id="MXR36262.1"/>
    </source>
</evidence>